<keyword evidence="2" id="KW-1185">Reference proteome</keyword>
<protein>
    <submittedName>
        <fullName evidence="1">Uncharacterized protein</fullName>
    </submittedName>
</protein>
<gene>
    <name evidence="1" type="ORF">NQ314_001088</name>
</gene>
<dbReference type="Proteomes" id="UP001162156">
    <property type="component" value="Unassembled WGS sequence"/>
</dbReference>
<name>A0AAV8ZW69_9CUCU</name>
<reference evidence="1" key="1">
    <citation type="journal article" date="2023" name="Insect Mol. Biol.">
        <title>Genome sequencing provides insights into the evolution of gene families encoding plant cell wall-degrading enzymes in longhorned beetles.</title>
        <authorList>
            <person name="Shin N.R."/>
            <person name="Okamura Y."/>
            <person name="Kirsch R."/>
            <person name="Pauchet Y."/>
        </authorList>
    </citation>
    <scope>NUCLEOTIDE SEQUENCE</scope>
    <source>
        <strain evidence="1">RBIC_L_NR</strain>
    </source>
</reference>
<evidence type="ECO:0000313" key="1">
    <source>
        <dbReference type="EMBL" id="KAJ8970650.1"/>
    </source>
</evidence>
<accession>A0AAV8ZW69</accession>
<dbReference type="AlphaFoldDB" id="A0AAV8ZW69"/>
<evidence type="ECO:0000313" key="2">
    <source>
        <dbReference type="Proteomes" id="UP001162156"/>
    </source>
</evidence>
<dbReference type="EMBL" id="JANEYF010000327">
    <property type="protein sequence ID" value="KAJ8970650.1"/>
    <property type="molecule type" value="Genomic_DNA"/>
</dbReference>
<sequence>MQRKLPLLVENIEKTLTDLERFRRIVSSQWATEIGSIALKDLIKKCATKPKLLPVTEDIVKLKSYVENIAEENYKQLKISKSMDSYKLLAESTLVLTIIHNRKRVGDIQYLDLNSYKQQIDYTEQSMPQTELGSSLSENEKILTKHYKKIVAIGKGSRAVTILIPKVLQKFFSTICSLRTNSTWFSPDNTYFFTYPQSMRWIDGCAVIRKYAKMCGAKASEPAYFLPIKETYSNGYPSTKLKKQ</sequence>
<dbReference type="PANTHER" id="PTHR33480">
    <property type="entry name" value="SET DOMAIN-CONTAINING PROTEIN-RELATED"/>
    <property type="match status" value="1"/>
</dbReference>
<proteinExistence type="predicted"/>
<comment type="caution">
    <text evidence="1">The sequence shown here is derived from an EMBL/GenBank/DDBJ whole genome shotgun (WGS) entry which is preliminary data.</text>
</comment>
<dbReference type="PANTHER" id="PTHR33480:SF1">
    <property type="entry name" value="TYR RECOMBINASE DOMAIN-CONTAINING PROTEIN"/>
    <property type="match status" value="1"/>
</dbReference>
<organism evidence="1 2">
    <name type="scientific">Rhamnusium bicolor</name>
    <dbReference type="NCBI Taxonomy" id="1586634"/>
    <lineage>
        <taxon>Eukaryota</taxon>
        <taxon>Metazoa</taxon>
        <taxon>Ecdysozoa</taxon>
        <taxon>Arthropoda</taxon>
        <taxon>Hexapoda</taxon>
        <taxon>Insecta</taxon>
        <taxon>Pterygota</taxon>
        <taxon>Neoptera</taxon>
        <taxon>Endopterygota</taxon>
        <taxon>Coleoptera</taxon>
        <taxon>Polyphaga</taxon>
        <taxon>Cucujiformia</taxon>
        <taxon>Chrysomeloidea</taxon>
        <taxon>Cerambycidae</taxon>
        <taxon>Lepturinae</taxon>
        <taxon>Rhagiini</taxon>
        <taxon>Rhamnusium</taxon>
    </lineage>
</organism>